<feature type="chain" id="PRO_5011994867" evidence="1">
    <location>
        <begin position="29"/>
        <end position="254"/>
    </location>
</feature>
<dbReference type="InterPro" id="IPR029058">
    <property type="entry name" value="AB_hydrolase_fold"/>
</dbReference>
<gene>
    <name evidence="2" type="ORF">CFN78_19860</name>
</gene>
<organism evidence="2 3">
    <name type="scientific">Amycolatopsis antarctica</name>
    <dbReference type="NCBI Taxonomy" id="1854586"/>
    <lineage>
        <taxon>Bacteria</taxon>
        <taxon>Bacillati</taxon>
        <taxon>Actinomycetota</taxon>
        <taxon>Actinomycetes</taxon>
        <taxon>Pseudonocardiales</taxon>
        <taxon>Pseudonocardiaceae</taxon>
        <taxon>Amycolatopsis</taxon>
    </lineage>
</organism>
<keyword evidence="3" id="KW-1185">Reference proteome</keyword>
<dbReference type="Proteomes" id="UP000242444">
    <property type="component" value="Unassembled WGS sequence"/>
</dbReference>
<dbReference type="OrthoDB" id="8871309at2"/>
<dbReference type="PANTHER" id="PTHR37946">
    <property type="entry name" value="SLL1969 PROTEIN"/>
    <property type="match status" value="1"/>
</dbReference>
<dbReference type="GO" id="GO:0016787">
    <property type="term" value="F:hydrolase activity"/>
    <property type="evidence" value="ECO:0007669"/>
    <property type="project" value="InterPro"/>
</dbReference>
<proteinExistence type="predicted"/>
<dbReference type="PANTHER" id="PTHR37946:SF1">
    <property type="entry name" value="SLL1969 PROTEIN"/>
    <property type="match status" value="1"/>
</dbReference>
<dbReference type="RefSeq" id="WP_094864363.1">
    <property type="nucleotide sequence ID" value="NZ_NKYE01000013.1"/>
</dbReference>
<keyword evidence="1" id="KW-0732">Signal</keyword>
<comment type="caution">
    <text evidence="2">The sequence shown here is derived from an EMBL/GenBank/DDBJ whole genome shotgun (WGS) entry which is preliminary data.</text>
</comment>
<reference evidence="2 3" key="1">
    <citation type="submission" date="2017-07" db="EMBL/GenBank/DDBJ databases">
        <title>Amycolatopsis antarcticus sp. nov., isolated from the surface of an Antarcticus brown macroalga.</title>
        <authorList>
            <person name="Wang J."/>
            <person name="Leiva S."/>
            <person name="Huang J."/>
            <person name="Huang Y."/>
        </authorList>
    </citation>
    <scope>NUCLEOTIDE SEQUENCE [LARGE SCALE GENOMIC DNA]</scope>
    <source>
        <strain evidence="2 3">AU-G6</strain>
    </source>
</reference>
<dbReference type="SUPFAM" id="SSF53474">
    <property type="entry name" value="alpha/beta-Hydrolases"/>
    <property type="match status" value="1"/>
</dbReference>
<feature type="signal peptide" evidence="1">
    <location>
        <begin position="1"/>
        <end position="28"/>
    </location>
</feature>
<dbReference type="EMBL" id="NKYE01000013">
    <property type="protein sequence ID" value="OZM71415.1"/>
    <property type="molecule type" value="Genomic_DNA"/>
</dbReference>
<dbReference type="InParanoid" id="A0A263D241"/>
<evidence type="ECO:0000256" key="1">
    <source>
        <dbReference type="SAM" id="SignalP"/>
    </source>
</evidence>
<evidence type="ECO:0000313" key="3">
    <source>
        <dbReference type="Proteomes" id="UP000242444"/>
    </source>
</evidence>
<dbReference type="Gene3D" id="3.40.50.1820">
    <property type="entry name" value="alpha/beta hydrolase"/>
    <property type="match status" value="1"/>
</dbReference>
<dbReference type="GO" id="GO:0016042">
    <property type="term" value="P:lipid catabolic process"/>
    <property type="evidence" value="ECO:0007669"/>
    <property type="project" value="InterPro"/>
</dbReference>
<name>A0A263D241_9PSEU</name>
<dbReference type="AlphaFoldDB" id="A0A263D241"/>
<dbReference type="InterPro" id="IPR002918">
    <property type="entry name" value="Lipase_EstA/Esterase_EstB"/>
</dbReference>
<protein>
    <submittedName>
        <fullName evidence="2">Lipase</fullName>
    </submittedName>
</protein>
<accession>A0A263D241</accession>
<sequence>MTRRLAAAFTAALGMFTAGLLVPAAASAAPAKDAAAKDPVVIVAGTFGPAVFYEPLAARARAEGYSVSIFQLTNLGTGDIADTAKDLAAFVDGVRRDTGAAKVDLVGHSQGGLVARQYVKSEGGESTVDSLVSLGAPQYGTAVANIAEFFGGGDCLKIVACQQMAVDSNFVNSLNEGDDTIGDVRYTNIYTSLDELVRPVENAALEDGAANVRVQSQCPARVVAHVGLATDGTVYDGVSDALRGDPVELNCVAV</sequence>
<dbReference type="Pfam" id="PF01674">
    <property type="entry name" value="Lipase_2"/>
    <property type="match status" value="1"/>
</dbReference>
<evidence type="ECO:0000313" key="2">
    <source>
        <dbReference type="EMBL" id="OZM71415.1"/>
    </source>
</evidence>